<name>A0A9W8NL56_9PEZI</name>
<sequence>MTVRTKHYFLPPIPEIPVDGPIRLGSIVAHPKDIFDPVNDSPVYTSSCYEQVYVSNSAPTTISLSKSTRKNWGLLAELPALVSGNIDGERGTEFKESWSFENLRTIWFNPSVNYVRQSLADTQLQLYIQDNQSWLGHTNLYMVNGIKIAYGASALSEIATSYGFSGAVGVDLSALGAPITVGPSAGLWNGLSLNTSSSFAEPVVFAFRLRRLKIKTLDEIEQSDYNKNAMLGREGSPVKTSVGIDTDGVEEDDATGADFGLLEGGEFLDDMDEDETKESLFSKST</sequence>
<keyword evidence="3" id="KW-1185">Reference proteome</keyword>
<feature type="region of interest" description="Disordered" evidence="1">
    <location>
        <begin position="230"/>
        <end position="285"/>
    </location>
</feature>
<proteinExistence type="predicted"/>
<gene>
    <name evidence="2" type="ORF">NPX13_g2062</name>
</gene>
<comment type="caution">
    <text evidence="2">The sequence shown here is derived from an EMBL/GenBank/DDBJ whole genome shotgun (WGS) entry which is preliminary data.</text>
</comment>
<reference evidence="2" key="1">
    <citation type="submission" date="2022-07" db="EMBL/GenBank/DDBJ databases">
        <title>Genome Sequence of Xylaria arbuscula.</title>
        <authorList>
            <person name="Buettner E."/>
        </authorList>
    </citation>
    <scope>NUCLEOTIDE SEQUENCE</scope>
    <source>
        <strain evidence="2">VT107</strain>
    </source>
</reference>
<evidence type="ECO:0000313" key="3">
    <source>
        <dbReference type="Proteomes" id="UP001148614"/>
    </source>
</evidence>
<feature type="compositionally biased region" description="Acidic residues" evidence="1">
    <location>
        <begin position="266"/>
        <end position="276"/>
    </location>
</feature>
<evidence type="ECO:0000313" key="2">
    <source>
        <dbReference type="EMBL" id="KAJ3578502.1"/>
    </source>
</evidence>
<dbReference type="EMBL" id="JANPWZ010000206">
    <property type="protein sequence ID" value="KAJ3578502.1"/>
    <property type="molecule type" value="Genomic_DNA"/>
</dbReference>
<dbReference type="Proteomes" id="UP001148614">
    <property type="component" value="Unassembled WGS sequence"/>
</dbReference>
<accession>A0A9W8NL56</accession>
<protein>
    <submittedName>
        <fullName evidence="2">Uncharacterized protein</fullName>
    </submittedName>
</protein>
<dbReference type="AlphaFoldDB" id="A0A9W8NL56"/>
<organism evidence="2 3">
    <name type="scientific">Xylaria arbuscula</name>
    <dbReference type="NCBI Taxonomy" id="114810"/>
    <lineage>
        <taxon>Eukaryota</taxon>
        <taxon>Fungi</taxon>
        <taxon>Dikarya</taxon>
        <taxon>Ascomycota</taxon>
        <taxon>Pezizomycotina</taxon>
        <taxon>Sordariomycetes</taxon>
        <taxon>Xylariomycetidae</taxon>
        <taxon>Xylariales</taxon>
        <taxon>Xylariaceae</taxon>
        <taxon>Xylaria</taxon>
    </lineage>
</organism>
<evidence type="ECO:0000256" key="1">
    <source>
        <dbReference type="SAM" id="MobiDB-lite"/>
    </source>
</evidence>